<keyword evidence="2" id="KW-0813">Transport</keyword>
<dbReference type="PANTHER" id="PTHR31645:SF0">
    <property type="entry name" value="OLIGOPEPTIDE TRANSPORTER YGL114W-RELATED"/>
    <property type="match status" value="1"/>
</dbReference>
<proteinExistence type="predicted"/>
<dbReference type="RefSeq" id="WP_349164302.1">
    <property type="nucleotide sequence ID" value="NZ_JBBMFE010000004.1"/>
</dbReference>
<comment type="caution">
    <text evidence="7">The sequence shown here is derived from an EMBL/GenBank/DDBJ whole genome shotgun (WGS) entry which is preliminary data.</text>
</comment>
<dbReference type="EMBL" id="JBBMFE010000004">
    <property type="protein sequence ID" value="MEQ2472102.1"/>
    <property type="molecule type" value="Genomic_DNA"/>
</dbReference>
<evidence type="ECO:0000256" key="6">
    <source>
        <dbReference type="SAM" id="Phobius"/>
    </source>
</evidence>
<feature type="transmembrane region" description="Helical" evidence="6">
    <location>
        <begin position="409"/>
        <end position="429"/>
    </location>
</feature>
<feature type="transmembrane region" description="Helical" evidence="6">
    <location>
        <begin position="570"/>
        <end position="595"/>
    </location>
</feature>
<feature type="transmembrane region" description="Helical" evidence="6">
    <location>
        <begin position="89"/>
        <end position="105"/>
    </location>
</feature>
<accession>A0ABV1FFF7</accession>
<keyword evidence="8" id="KW-1185">Reference proteome</keyword>
<dbReference type="NCBIfam" id="TIGR00733">
    <property type="entry name" value="OPT family oligopeptide transporter"/>
    <property type="match status" value="1"/>
</dbReference>
<protein>
    <submittedName>
        <fullName evidence="7">Oligopeptide transporter, OPT family</fullName>
    </submittedName>
</protein>
<feature type="transmembrane region" description="Helical" evidence="6">
    <location>
        <begin position="20"/>
        <end position="42"/>
    </location>
</feature>
<name>A0ABV1FFF7_9FIRM</name>
<dbReference type="PANTHER" id="PTHR31645">
    <property type="entry name" value="OLIGOPEPTIDE TRANSPORTER YGL114W-RELATED"/>
    <property type="match status" value="1"/>
</dbReference>
<feature type="transmembrane region" description="Helical" evidence="6">
    <location>
        <begin position="501"/>
        <end position="524"/>
    </location>
</feature>
<dbReference type="Proteomes" id="UP001438008">
    <property type="component" value="Unassembled WGS sequence"/>
</dbReference>
<feature type="transmembrane region" description="Helical" evidence="6">
    <location>
        <begin position="530"/>
        <end position="550"/>
    </location>
</feature>
<feature type="transmembrane region" description="Helical" evidence="6">
    <location>
        <begin position="282"/>
        <end position="303"/>
    </location>
</feature>
<evidence type="ECO:0000313" key="7">
    <source>
        <dbReference type="EMBL" id="MEQ2472102.1"/>
    </source>
</evidence>
<dbReference type="InterPro" id="IPR004814">
    <property type="entry name" value="Oligopep_transpt"/>
</dbReference>
<dbReference type="Pfam" id="PF03169">
    <property type="entry name" value="OPT"/>
    <property type="match status" value="1"/>
</dbReference>
<organism evidence="7 8">
    <name type="scientific">Laedolimicola intestinihominis</name>
    <dbReference type="NCBI Taxonomy" id="3133166"/>
    <lineage>
        <taxon>Bacteria</taxon>
        <taxon>Bacillati</taxon>
        <taxon>Bacillota</taxon>
        <taxon>Clostridia</taxon>
        <taxon>Lachnospirales</taxon>
        <taxon>Lachnospiraceae</taxon>
        <taxon>Laedolimicola</taxon>
    </lineage>
</organism>
<keyword evidence="4 6" id="KW-1133">Transmembrane helix</keyword>
<evidence type="ECO:0000256" key="1">
    <source>
        <dbReference type="ARBA" id="ARBA00004141"/>
    </source>
</evidence>
<evidence type="ECO:0000256" key="4">
    <source>
        <dbReference type="ARBA" id="ARBA00022989"/>
    </source>
</evidence>
<evidence type="ECO:0000256" key="3">
    <source>
        <dbReference type="ARBA" id="ARBA00022692"/>
    </source>
</evidence>
<feature type="transmembrane region" description="Helical" evidence="6">
    <location>
        <begin position="385"/>
        <end position="402"/>
    </location>
</feature>
<gene>
    <name evidence="7" type="ORF">WMO29_06310</name>
</gene>
<dbReference type="NCBIfam" id="TIGR00728">
    <property type="entry name" value="OPT_sfam"/>
    <property type="match status" value="1"/>
</dbReference>
<dbReference type="InterPro" id="IPR045035">
    <property type="entry name" value="YSL-like"/>
</dbReference>
<feature type="transmembrane region" description="Helical" evidence="6">
    <location>
        <begin position="230"/>
        <end position="249"/>
    </location>
</feature>
<reference evidence="7 8" key="1">
    <citation type="submission" date="2024-03" db="EMBL/GenBank/DDBJ databases">
        <title>Human intestinal bacterial collection.</title>
        <authorList>
            <person name="Pauvert C."/>
            <person name="Hitch T.C.A."/>
            <person name="Clavel T."/>
        </authorList>
    </citation>
    <scope>NUCLEOTIDE SEQUENCE [LARGE SCALE GENOMIC DNA]</scope>
    <source>
        <strain evidence="7 8">CLA-AA-H132</strain>
    </source>
</reference>
<evidence type="ECO:0000256" key="5">
    <source>
        <dbReference type="ARBA" id="ARBA00023136"/>
    </source>
</evidence>
<feature type="transmembrane region" description="Helical" evidence="6">
    <location>
        <begin position="48"/>
        <end position="68"/>
    </location>
</feature>
<evidence type="ECO:0000313" key="8">
    <source>
        <dbReference type="Proteomes" id="UP001438008"/>
    </source>
</evidence>
<dbReference type="InterPro" id="IPR004813">
    <property type="entry name" value="OPT"/>
</dbReference>
<comment type="subcellular location">
    <subcellularLocation>
        <location evidence="1">Membrane</location>
        <topology evidence="1">Multi-pass membrane protein</topology>
    </subcellularLocation>
</comment>
<feature type="transmembrane region" description="Helical" evidence="6">
    <location>
        <begin position="117"/>
        <end position="135"/>
    </location>
</feature>
<keyword evidence="3 6" id="KW-0812">Transmembrane</keyword>
<evidence type="ECO:0000256" key="2">
    <source>
        <dbReference type="ARBA" id="ARBA00022448"/>
    </source>
</evidence>
<feature type="transmembrane region" description="Helical" evidence="6">
    <location>
        <begin position="328"/>
        <end position="347"/>
    </location>
</feature>
<keyword evidence="5 6" id="KW-0472">Membrane</keyword>
<sequence>MMSDNNFKPYIPAEKSLPEFTATSVILGILLAVLFGGANAYLGLRVGMTVSASIPAAVISMGVIRVILKKDSVLENNMVQTIGSAGESVAAGAIFTMPALFLWASEWGTSAPSLVEIAIIAAIGGSLGVLFMVPLRKALIVQEHGVLPYPEGQACAEVLLAGEEGGEKAGIVFKGLGLAAAYKFVTDGLKLFPSEVHYEIPAYKGSGVGIDVLPALLGVGYICGTKISSYLFAGGVLGWFVLMPLIVLFGQNVTLFPASVSVAELYAVGGSFAIWSNYIKYIGAGAVAAGGVISLIKSLPLIVRTFRDAMKGYGKGNAGSDLRTDKDLPMKAIILGVVALALLIWLIPIVPVNLFSAILIVIFGFFFATVSSRMVGLIGSSNNPVSGMTIATLLVTAMILKATGQVGQAGMTAAIAIGSVICITAAIAGDTSQDLKTGYIVGATPWRQQIGELIGVVASAVAIGAILYLLNAAWGYGSTELPAPQATLMKMIVEGVMGGNLPWTLVFAGAFIGIVVEVLGIPVLPFAVGLYLPIHLSTPMMIGGLVRLFLEKKKGMDEKAKKDMLDNGVLYCSGLIAGEGLVGILLAVFAIIPMADGSLGDAMGDTILSRTPLNGNIGGLVFFALLTATLFKITIGRKKK</sequence>
<feature type="transmembrane region" description="Helical" evidence="6">
    <location>
        <begin position="449"/>
        <end position="470"/>
    </location>
</feature>
<feature type="transmembrane region" description="Helical" evidence="6">
    <location>
        <begin position="615"/>
        <end position="635"/>
    </location>
</feature>